<proteinExistence type="predicted"/>
<evidence type="ECO:0000313" key="2">
    <source>
        <dbReference type="EMBL" id="KVH91627.1"/>
    </source>
</evidence>
<dbReference type="InterPro" id="IPR000719">
    <property type="entry name" value="Prot_kinase_dom"/>
</dbReference>
<dbReference type="InterPro" id="IPR045272">
    <property type="entry name" value="ANXUR1/2-like"/>
</dbReference>
<sequence length="74" mass="8563">MYEYASRGSLDRHLSDATLMWMQRLRICLASARGLSYLHDPKGTQHRVLHCDIKSLTSYGMRIGMLSTLHYNPH</sequence>
<dbReference type="GO" id="GO:0009506">
    <property type="term" value="C:plasmodesma"/>
    <property type="evidence" value="ECO:0007669"/>
    <property type="project" value="TreeGrafter"/>
</dbReference>
<dbReference type="Gene3D" id="1.10.510.10">
    <property type="entry name" value="Transferase(Phosphotransferase) domain 1"/>
    <property type="match status" value="1"/>
</dbReference>
<accession>A0A118JUJ4</accession>
<dbReference type="InterPro" id="IPR011009">
    <property type="entry name" value="Kinase-like_dom_sf"/>
</dbReference>
<dbReference type="SUPFAM" id="SSF56112">
    <property type="entry name" value="Protein kinase-like (PK-like)"/>
    <property type="match status" value="1"/>
</dbReference>
<dbReference type="GO" id="GO:0004714">
    <property type="term" value="F:transmembrane receptor protein tyrosine kinase activity"/>
    <property type="evidence" value="ECO:0007669"/>
    <property type="project" value="InterPro"/>
</dbReference>
<organism evidence="2 3">
    <name type="scientific">Cynara cardunculus var. scolymus</name>
    <name type="common">Globe artichoke</name>
    <name type="synonym">Cynara scolymus</name>
    <dbReference type="NCBI Taxonomy" id="59895"/>
    <lineage>
        <taxon>Eukaryota</taxon>
        <taxon>Viridiplantae</taxon>
        <taxon>Streptophyta</taxon>
        <taxon>Embryophyta</taxon>
        <taxon>Tracheophyta</taxon>
        <taxon>Spermatophyta</taxon>
        <taxon>Magnoliopsida</taxon>
        <taxon>eudicotyledons</taxon>
        <taxon>Gunneridae</taxon>
        <taxon>Pentapetalae</taxon>
        <taxon>asterids</taxon>
        <taxon>campanulids</taxon>
        <taxon>Asterales</taxon>
        <taxon>Asteraceae</taxon>
        <taxon>Carduoideae</taxon>
        <taxon>Cardueae</taxon>
        <taxon>Carduinae</taxon>
        <taxon>Cynara</taxon>
    </lineage>
</organism>
<dbReference type="PANTHER" id="PTHR27003">
    <property type="entry name" value="OS07G0166700 PROTEIN"/>
    <property type="match status" value="1"/>
</dbReference>
<protein>
    <submittedName>
        <fullName evidence="2">Protein kinase, catalytic domain-containing protein</fullName>
    </submittedName>
</protein>
<dbReference type="EMBL" id="LEKV01004915">
    <property type="protein sequence ID" value="KVH91627.1"/>
    <property type="molecule type" value="Genomic_DNA"/>
</dbReference>
<dbReference type="PROSITE" id="PS50011">
    <property type="entry name" value="PROTEIN_KINASE_DOM"/>
    <property type="match status" value="1"/>
</dbReference>
<name>A0A118JUJ4_CYNCS</name>
<dbReference type="GO" id="GO:0005886">
    <property type="term" value="C:plasma membrane"/>
    <property type="evidence" value="ECO:0007669"/>
    <property type="project" value="TreeGrafter"/>
</dbReference>
<keyword evidence="3" id="KW-1185">Reference proteome</keyword>
<evidence type="ECO:0000259" key="1">
    <source>
        <dbReference type="PROSITE" id="PS50011"/>
    </source>
</evidence>
<dbReference type="AlphaFoldDB" id="A0A118JUJ4"/>
<reference evidence="2 3" key="1">
    <citation type="journal article" date="2016" name="Sci. Rep.">
        <title>The genome sequence of the outbreeding globe artichoke constructed de novo incorporating a phase-aware low-pass sequencing strategy of F1 progeny.</title>
        <authorList>
            <person name="Scaglione D."/>
            <person name="Reyes-Chin-Wo S."/>
            <person name="Acquadro A."/>
            <person name="Froenicke L."/>
            <person name="Portis E."/>
            <person name="Beitel C."/>
            <person name="Tirone M."/>
            <person name="Mauro R."/>
            <person name="Lo Monaco A."/>
            <person name="Mauromicale G."/>
            <person name="Faccioli P."/>
            <person name="Cattivelli L."/>
            <person name="Rieseberg L."/>
            <person name="Michelmore R."/>
            <person name="Lanteri S."/>
        </authorList>
    </citation>
    <scope>NUCLEOTIDE SEQUENCE [LARGE SCALE GENOMIC DNA]</scope>
    <source>
        <strain evidence="2">2C</strain>
    </source>
</reference>
<dbReference type="Proteomes" id="UP000243975">
    <property type="component" value="Unassembled WGS sequence"/>
</dbReference>
<dbReference type="STRING" id="59895.A0A118JUJ4"/>
<dbReference type="GO" id="GO:0005524">
    <property type="term" value="F:ATP binding"/>
    <property type="evidence" value="ECO:0007669"/>
    <property type="project" value="InterPro"/>
</dbReference>
<evidence type="ECO:0000313" key="3">
    <source>
        <dbReference type="Proteomes" id="UP000243975"/>
    </source>
</evidence>
<gene>
    <name evidence="2" type="ORF">Ccrd_006347</name>
</gene>
<dbReference type="PANTHER" id="PTHR27003:SF338">
    <property type="entry name" value="TYROSINE-PROTEIN KINASE, NON-RECEPTOR JAK_TYK2-RELATED"/>
    <property type="match status" value="1"/>
</dbReference>
<keyword evidence="2" id="KW-0418">Kinase</keyword>
<feature type="domain" description="Protein kinase" evidence="1">
    <location>
        <begin position="1"/>
        <end position="74"/>
    </location>
</feature>
<dbReference type="Gramene" id="KVH91627">
    <property type="protein sequence ID" value="KVH91627"/>
    <property type="gene ID" value="Ccrd_006347"/>
</dbReference>
<comment type="caution">
    <text evidence="2">The sequence shown here is derived from an EMBL/GenBank/DDBJ whole genome shotgun (WGS) entry which is preliminary data.</text>
</comment>
<keyword evidence="2" id="KW-0808">Transferase</keyword>